<dbReference type="Proteomes" id="UP001314169">
    <property type="component" value="Chromosome X"/>
</dbReference>
<accession>A0ABP0AML4</accession>
<sequence length="99" mass="11116">MLSVLCRFSSGHGLPYFQDWEGESSLLFQQQRRRELVETGLARRLQNANKMKLEMTFEMQLQPDLVQGKEATDVREVGSTVHSPGGGPASFPLGPMCQF</sequence>
<evidence type="ECO:0000256" key="1">
    <source>
        <dbReference type="SAM" id="MobiDB-lite"/>
    </source>
</evidence>
<dbReference type="EMBL" id="OY882879">
    <property type="protein sequence ID" value="CAK6450382.1"/>
    <property type="molecule type" value="Genomic_DNA"/>
</dbReference>
<name>A0ABP0AML4_PIPNA</name>
<feature type="region of interest" description="Disordered" evidence="1">
    <location>
        <begin position="78"/>
        <end position="99"/>
    </location>
</feature>
<keyword evidence="3" id="KW-1185">Reference proteome</keyword>
<protein>
    <submittedName>
        <fullName evidence="2">Uncharacterized protein</fullName>
    </submittedName>
</protein>
<organism evidence="2 3">
    <name type="scientific">Pipistrellus nathusii</name>
    <name type="common">Nathusius' pipistrelle</name>
    <dbReference type="NCBI Taxonomy" id="59473"/>
    <lineage>
        <taxon>Eukaryota</taxon>
        <taxon>Metazoa</taxon>
        <taxon>Chordata</taxon>
        <taxon>Craniata</taxon>
        <taxon>Vertebrata</taxon>
        <taxon>Euteleostomi</taxon>
        <taxon>Mammalia</taxon>
        <taxon>Eutheria</taxon>
        <taxon>Laurasiatheria</taxon>
        <taxon>Chiroptera</taxon>
        <taxon>Yangochiroptera</taxon>
        <taxon>Vespertilionidae</taxon>
        <taxon>Pipistrellus</taxon>
    </lineage>
</organism>
<reference evidence="2" key="1">
    <citation type="submission" date="2023-12" db="EMBL/GenBank/DDBJ databases">
        <authorList>
            <person name="Brown T."/>
        </authorList>
    </citation>
    <scope>NUCLEOTIDE SEQUENCE</scope>
</reference>
<proteinExistence type="predicted"/>
<gene>
    <name evidence="2" type="ORF">MPIPNATIZW_LOCUS18688</name>
</gene>
<evidence type="ECO:0000313" key="3">
    <source>
        <dbReference type="Proteomes" id="UP001314169"/>
    </source>
</evidence>
<evidence type="ECO:0000313" key="2">
    <source>
        <dbReference type="EMBL" id="CAK6450382.1"/>
    </source>
</evidence>